<comment type="caution">
    <text evidence="11">The sequence shown here is derived from an EMBL/GenBank/DDBJ whole genome shotgun (WGS) entry which is preliminary data.</text>
</comment>
<feature type="transmembrane region" description="Helical" evidence="10">
    <location>
        <begin position="214"/>
        <end position="237"/>
    </location>
</feature>
<protein>
    <recommendedName>
        <fullName evidence="3 9">Flagellar biosynthetic protein FliR</fullName>
    </recommendedName>
</protein>
<evidence type="ECO:0000313" key="11">
    <source>
        <dbReference type="EMBL" id="MBK7673908.1"/>
    </source>
</evidence>
<dbReference type="GO" id="GO:0006605">
    <property type="term" value="P:protein targeting"/>
    <property type="evidence" value="ECO:0007669"/>
    <property type="project" value="UniProtKB-UniRule"/>
</dbReference>
<dbReference type="NCBIfam" id="TIGR01400">
    <property type="entry name" value="fliR"/>
    <property type="match status" value="1"/>
</dbReference>
<evidence type="ECO:0000256" key="2">
    <source>
        <dbReference type="ARBA" id="ARBA00009772"/>
    </source>
</evidence>
<evidence type="ECO:0000256" key="8">
    <source>
        <dbReference type="ARBA" id="ARBA00023143"/>
    </source>
</evidence>
<feature type="transmembrane region" description="Helical" evidence="10">
    <location>
        <begin position="173"/>
        <end position="202"/>
    </location>
</feature>
<keyword evidence="11" id="KW-0969">Cilium</keyword>
<organism evidence="11 12">
    <name type="scientific">Candidatus Accumulibacter proximus</name>
    <dbReference type="NCBI Taxonomy" id="2954385"/>
    <lineage>
        <taxon>Bacteria</taxon>
        <taxon>Pseudomonadati</taxon>
        <taxon>Pseudomonadota</taxon>
        <taxon>Betaproteobacteria</taxon>
        <taxon>Candidatus Accumulibacter</taxon>
    </lineage>
</organism>
<name>A0A935PV57_9PROT</name>
<keyword evidence="5 10" id="KW-0812">Transmembrane</keyword>
<dbReference type="GO" id="GO:0044780">
    <property type="term" value="P:bacterial-type flagellum assembly"/>
    <property type="evidence" value="ECO:0007669"/>
    <property type="project" value="UniProtKB-UniRule"/>
</dbReference>
<feature type="transmembrane region" description="Helical" evidence="10">
    <location>
        <begin position="132"/>
        <end position="153"/>
    </location>
</feature>
<reference evidence="11 12" key="1">
    <citation type="submission" date="2020-10" db="EMBL/GenBank/DDBJ databases">
        <title>Connecting structure to function with the recovery of over 1000 high-quality activated sludge metagenome-assembled genomes encoding full-length rRNA genes using long-read sequencing.</title>
        <authorList>
            <person name="Singleton C.M."/>
            <person name="Petriglieri F."/>
            <person name="Kristensen J.M."/>
            <person name="Kirkegaard R.H."/>
            <person name="Michaelsen T.Y."/>
            <person name="Andersen M.H."/>
            <person name="Karst S.M."/>
            <person name="Dueholm M.S."/>
            <person name="Nielsen P.H."/>
            <person name="Albertsen M."/>
        </authorList>
    </citation>
    <scope>NUCLEOTIDE SEQUENCE [LARGE SCALE GENOMIC DNA]</scope>
    <source>
        <strain evidence="11">EsbW_18-Q3-R4-48_BATAC.285</strain>
    </source>
</reference>
<dbReference type="InterPro" id="IPR006303">
    <property type="entry name" value="FliR"/>
</dbReference>
<evidence type="ECO:0000256" key="6">
    <source>
        <dbReference type="ARBA" id="ARBA00022989"/>
    </source>
</evidence>
<feature type="transmembrane region" description="Helical" evidence="10">
    <location>
        <begin position="12"/>
        <end position="30"/>
    </location>
</feature>
<keyword evidence="4 10" id="KW-1003">Cell membrane</keyword>
<feature type="transmembrane region" description="Helical" evidence="10">
    <location>
        <begin position="70"/>
        <end position="93"/>
    </location>
</feature>
<keyword evidence="8 10" id="KW-0975">Bacterial flagellum</keyword>
<evidence type="ECO:0000313" key="12">
    <source>
        <dbReference type="Proteomes" id="UP000697998"/>
    </source>
</evidence>
<evidence type="ECO:0000256" key="9">
    <source>
        <dbReference type="NCBIfam" id="TIGR01400"/>
    </source>
</evidence>
<dbReference type="InterPro" id="IPR002010">
    <property type="entry name" value="T3SS_IM_R"/>
</dbReference>
<evidence type="ECO:0000256" key="10">
    <source>
        <dbReference type="RuleBase" id="RU362071"/>
    </source>
</evidence>
<dbReference type="PANTHER" id="PTHR30065:SF8">
    <property type="entry name" value="FLAGELLAR BIOSYNTHETIC PROTEIN FLIR"/>
    <property type="match status" value="1"/>
</dbReference>
<sequence>MISLTSTEINVWVVAFFFPLARILAVLATAPPFNNPALTARVRLLLGLAITVGIAPALPPTSPIDPATGLGLLLLAQQMLIGFAMGFAMRLVFSAVDMAGNLISLQMGLGFASSYDPQTAGQTAVISEFMGLLALLVFMAINGHLMVIATLTHSFTAVPVSPAGLHADTWWKLASLGGVVFSSGLLLALPIVVALVITNLALAVLSRAAPQLNLIAIGFPLTIALGFAGLMFGLPYLGVPLQQLFEYGLQAMLGPFATSPR</sequence>
<dbReference type="PANTHER" id="PTHR30065">
    <property type="entry name" value="FLAGELLAR BIOSYNTHETIC PROTEIN FLIR"/>
    <property type="match status" value="1"/>
</dbReference>
<evidence type="ECO:0000256" key="3">
    <source>
        <dbReference type="ARBA" id="ARBA00021717"/>
    </source>
</evidence>
<comment type="subcellular location">
    <subcellularLocation>
        <location evidence="10">Cell membrane</location>
        <topology evidence="10">Multi-pass membrane protein</topology>
    </subcellularLocation>
    <subcellularLocation>
        <location evidence="10">Bacterial flagellum basal body</location>
    </subcellularLocation>
</comment>
<gene>
    <name evidence="11" type="primary">fliR</name>
    <name evidence="11" type="ORF">IPJ27_03595</name>
</gene>
<evidence type="ECO:0000256" key="4">
    <source>
        <dbReference type="ARBA" id="ARBA00022475"/>
    </source>
</evidence>
<dbReference type="Proteomes" id="UP000697998">
    <property type="component" value="Unassembled WGS sequence"/>
</dbReference>
<dbReference type="GO" id="GO:0009425">
    <property type="term" value="C:bacterial-type flagellum basal body"/>
    <property type="evidence" value="ECO:0007669"/>
    <property type="project" value="UniProtKB-SubCell"/>
</dbReference>
<keyword evidence="6 10" id="KW-1133">Transmembrane helix</keyword>
<evidence type="ECO:0000256" key="7">
    <source>
        <dbReference type="ARBA" id="ARBA00023136"/>
    </source>
</evidence>
<keyword evidence="11" id="KW-0282">Flagellum</keyword>
<evidence type="ECO:0000256" key="5">
    <source>
        <dbReference type="ARBA" id="ARBA00022692"/>
    </source>
</evidence>
<dbReference type="Pfam" id="PF01311">
    <property type="entry name" value="Bac_export_1"/>
    <property type="match status" value="1"/>
</dbReference>
<proteinExistence type="inferred from homology"/>
<feature type="transmembrane region" description="Helical" evidence="10">
    <location>
        <begin position="42"/>
        <end position="58"/>
    </location>
</feature>
<dbReference type="PRINTS" id="PR00953">
    <property type="entry name" value="TYPE3IMRPROT"/>
</dbReference>
<comment type="similarity">
    <text evidence="2 10">Belongs to the FliR/MopE/SpaR family.</text>
</comment>
<dbReference type="GO" id="GO:0005886">
    <property type="term" value="C:plasma membrane"/>
    <property type="evidence" value="ECO:0007669"/>
    <property type="project" value="UniProtKB-SubCell"/>
</dbReference>
<accession>A0A935PV57</accession>
<keyword evidence="7 10" id="KW-0472">Membrane</keyword>
<keyword evidence="11" id="KW-0966">Cell projection</keyword>
<dbReference type="AlphaFoldDB" id="A0A935PV57"/>
<dbReference type="EMBL" id="JADJMH010000001">
    <property type="protein sequence ID" value="MBK7673908.1"/>
    <property type="molecule type" value="Genomic_DNA"/>
</dbReference>
<comment type="function">
    <text evidence="1 10">Role in flagellar biosynthesis.</text>
</comment>
<evidence type="ECO:0000256" key="1">
    <source>
        <dbReference type="ARBA" id="ARBA00002578"/>
    </source>
</evidence>